<gene>
    <name evidence="1" type="ORF">ABM479_22855</name>
</gene>
<reference evidence="1" key="1">
    <citation type="submission" date="2024-06" db="EMBL/GenBank/DDBJ databases">
        <authorList>
            <person name="Li T."/>
            <person name="Gao R."/>
        </authorList>
    </citation>
    <scope>NUCLEOTIDE SEQUENCE</scope>
    <source>
        <strain evidence="1">ZPR3</strain>
        <plasmid evidence="1">unnamed1</plasmid>
    </source>
</reference>
<sequence length="182" mass="19941">MANSIPKYARPEYERRFLVGDIPDLSGAAFRLIDDLYLNDTRLRLRKIVCDDGDTQYKLCKTYPDAGGDPLAIVNVYLTSQEYDVFSALAGKGIRKRRYNIASSALCLDVFEGQLTGLVLCEIEAASVALLDAHTLPHWIGRDVSDDPFFTGGNLASIDAAQLSAKLASLGSCAHALIRRDL</sequence>
<dbReference type="EMBL" id="CP157961">
    <property type="protein sequence ID" value="XBT96611.1"/>
    <property type="molecule type" value="Genomic_DNA"/>
</dbReference>
<dbReference type="AlphaFoldDB" id="A0AAU7S2P4"/>
<accession>A0AAU7S2P4</accession>
<organism evidence="1">
    <name type="scientific">Rhizobium sp. ZPR3</name>
    <dbReference type="NCBI Taxonomy" id="3158967"/>
    <lineage>
        <taxon>Bacteria</taxon>
        <taxon>Pseudomonadati</taxon>
        <taxon>Pseudomonadota</taxon>
        <taxon>Alphaproteobacteria</taxon>
        <taxon>Hyphomicrobiales</taxon>
        <taxon>Rhizobiaceae</taxon>
        <taxon>Rhizobium/Agrobacterium group</taxon>
        <taxon>Rhizobium</taxon>
    </lineage>
</organism>
<dbReference type="RefSeq" id="WP_349961358.1">
    <property type="nucleotide sequence ID" value="NZ_CP157961.1"/>
</dbReference>
<proteinExistence type="predicted"/>
<dbReference type="InterPro" id="IPR033469">
    <property type="entry name" value="CYTH-like_dom_sf"/>
</dbReference>
<name>A0AAU7S2P4_9HYPH</name>
<dbReference type="Gene3D" id="2.40.320.10">
    <property type="entry name" value="Hypothetical Protein Pfu-838710-001"/>
    <property type="match status" value="1"/>
</dbReference>
<geneLocation type="plasmid" evidence="1">
    <name>unnamed1</name>
</geneLocation>
<evidence type="ECO:0000313" key="1">
    <source>
        <dbReference type="EMBL" id="XBT96611.1"/>
    </source>
</evidence>
<protein>
    <recommendedName>
        <fullName evidence="2">CYTH domain-containing protein</fullName>
    </recommendedName>
</protein>
<dbReference type="SUPFAM" id="SSF55154">
    <property type="entry name" value="CYTH-like phosphatases"/>
    <property type="match status" value="1"/>
</dbReference>
<keyword evidence="1" id="KW-0614">Plasmid</keyword>
<evidence type="ECO:0008006" key="2">
    <source>
        <dbReference type="Google" id="ProtNLM"/>
    </source>
</evidence>